<organism evidence="2 3">
    <name type="scientific">Intestinimonas massiliensis</name>
    <name type="common">ex Afouda et al. 2020</name>
    <dbReference type="NCBI Taxonomy" id="1673721"/>
    <lineage>
        <taxon>Bacteria</taxon>
        <taxon>Bacillati</taxon>
        <taxon>Bacillota</taxon>
        <taxon>Clostridia</taxon>
        <taxon>Eubacteriales</taxon>
        <taxon>Intestinimonas</taxon>
    </lineage>
</organism>
<evidence type="ECO:0000313" key="3">
    <source>
        <dbReference type="Proteomes" id="UP001204562"/>
    </source>
</evidence>
<evidence type="ECO:0000313" key="2">
    <source>
        <dbReference type="EMBL" id="MCQ4770283.1"/>
    </source>
</evidence>
<name>A0AAW5JKA8_9FIRM</name>
<dbReference type="AlphaFoldDB" id="A0AAW5JKA8"/>
<reference evidence="2" key="1">
    <citation type="submission" date="2022-06" db="EMBL/GenBank/DDBJ databases">
        <title>Isolation of gut microbiota from human fecal samples.</title>
        <authorList>
            <person name="Pamer E.G."/>
            <person name="Barat B."/>
            <person name="Waligurski E."/>
            <person name="Medina S."/>
            <person name="Paddock L."/>
            <person name="Mostad J."/>
        </authorList>
    </citation>
    <scope>NUCLEOTIDE SEQUENCE</scope>
    <source>
        <strain evidence="2">DFI.9.91</strain>
    </source>
</reference>
<proteinExistence type="predicted"/>
<feature type="domain" description="DUF3849" evidence="1">
    <location>
        <begin position="7"/>
        <end position="125"/>
    </location>
</feature>
<comment type="caution">
    <text evidence="2">The sequence shown here is derived from an EMBL/GenBank/DDBJ whole genome shotgun (WGS) entry which is preliminary data.</text>
</comment>
<dbReference type="RefSeq" id="WP_256303776.1">
    <property type="nucleotide sequence ID" value="NZ_JANFYS010000013.1"/>
</dbReference>
<protein>
    <submittedName>
        <fullName evidence="2">DUF3849 domain-containing protein</fullName>
    </submittedName>
</protein>
<dbReference type="Pfam" id="PF12960">
    <property type="entry name" value="DUF3849"/>
    <property type="match status" value="1"/>
</dbReference>
<gene>
    <name evidence="2" type="ORF">NE579_07380</name>
</gene>
<sequence>MAEHKPVYRYSLQEAVAHNEVDDWRNSYRENCDCARAIERAIAENYHDNRLEDGTKDIITRYGFDRMNWVLANTLQEKSHDGRFSQENKAWAKGFFIPGDDVRWHFCVESHPGLTDIFTTHAREAWQKLGLFDHTHCSEDNDYTGKLLILKPHILKAEYKSADYQLFYAESGFGCSPTASGRKVFGRFLKDGENTNFNRAEFLGVIRDEYIPEWAAEKLAELEAPTENETDSLTMGGM</sequence>
<dbReference type="Proteomes" id="UP001204562">
    <property type="component" value="Unassembled WGS sequence"/>
</dbReference>
<accession>A0AAW5JKA8</accession>
<dbReference type="InterPro" id="IPR024383">
    <property type="entry name" value="DUF3849"/>
</dbReference>
<dbReference type="EMBL" id="JANFYS010000013">
    <property type="protein sequence ID" value="MCQ4770283.1"/>
    <property type="molecule type" value="Genomic_DNA"/>
</dbReference>
<evidence type="ECO:0000259" key="1">
    <source>
        <dbReference type="Pfam" id="PF12960"/>
    </source>
</evidence>